<feature type="compositionally biased region" description="Polar residues" evidence="1">
    <location>
        <begin position="22"/>
        <end position="32"/>
    </location>
</feature>
<evidence type="ECO:0000313" key="3">
    <source>
        <dbReference type="Proteomes" id="UP000481861"/>
    </source>
</evidence>
<proteinExistence type="predicted"/>
<name>A0A7C8IBA6_9PLEO</name>
<feature type="compositionally biased region" description="Basic residues" evidence="1">
    <location>
        <begin position="127"/>
        <end position="141"/>
    </location>
</feature>
<feature type="compositionally biased region" description="Basic and acidic residues" evidence="1">
    <location>
        <begin position="55"/>
        <end position="65"/>
    </location>
</feature>
<feature type="compositionally biased region" description="Low complexity" evidence="1">
    <location>
        <begin position="146"/>
        <end position="160"/>
    </location>
</feature>
<dbReference type="AlphaFoldDB" id="A0A7C8IBA6"/>
<keyword evidence="3" id="KW-1185">Reference proteome</keyword>
<accession>A0A7C8IBA6</accession>
<feature type="region of interest" description="Disordered" evidence="1">
    <location>
        <begin position="22"/>
        <end position="197"/>
    </location>
</feature>
<organism evidence="2 3">
    <name type="scientific">Massariosphaeria phaeospora</name>
    <dbReference type="NCBI Taxonomy" id="100035"/>
    <lineage>
        <taxon>Eukaryota</taxon>
        <taxon>Fungi</taxon>
        <taxon>Dikarya</taxon>
        <taxon>Ascomycota</taxon>
        <taxon>Pezizomycotina</taxon>
        <taxon>Dothideomycetes</taxon>
        <taxon>Pleosporomycetidae</taxon>
        <taxon>Pleosporales</taxon>
        <taxon>Pleosporales incertae sedis</taxon>
        <taxon>Massariosphaeria</taxon>
    </lineage>
</organism>
<feature type="compositionally biased region" description="Basic residues" evidence="1">
    <location>
        <begin position="164"/>
        <end position="176"/>
    </location>
</feature>
<protein>
    <submittedName>
        <fullName evidence="2">Uncharacterized protein</fullName>
    </submittedName>
</protein>
<gene>
    <name evidence="2" type="ORF">BDV95DRAFT_564973</name>
</gene>
<sequence length="197" mass="21604">MISEGHVEAIEKFYEANCRESTNAQAMWTTATRRGDQDNRDGPTRLRRRSGLGGEARKGAEEETRSSAAPGHHRTGHRDARQASRGGEGACRRAGRRESQEADGRGCARERADAQRRANGKSARSGRGLRKNSKSFGKRPKPNGMRCRSSSTTLSRSVRVPKVFCKRQLKSGRRPNTRPSTQTISARGPAATGHPPL</sequence>
<evidence type="ECO:0000256" key="1">
    <source>
        <dbReference type="SAM" id="MobiDB-lite"/>
    </source>
</evidence>
<feature type="compositionally biased region" description="Basic and acidic residues" evidence="1">
    <location>
        <begin position="96"/>
        <end position="116"/>
    </location>
</feature>
<comment type="caution">
    <text evidence="2">The sequence shown here is derived from an EMBL/GenBank/DDBJ whole genome shotgun (WGS) entry which is preliminary data.</text>
</comment>
<dbReference type="EMBL" id="JAADJZ010000005">
    <property type="protein sequence ID" value="KAF2875354.1"/>
    <property type="molecule type" value="Genomic_DNA"/>
</dbReference>
<evidence type="ECO:0000313" key="2">
    <source>
        <dbReference type="EMBL" id="KAF2875354.1"/>
    </source>
</evidence>
<dbReference type="Proteomes" id="UP000481861">
    <property type="component" value="Unassembled WGS sequence"/>
</dbReference>
<reference evidence="2 3" key="1">
    <citation type="submission" date="2020-01" db="EMBL/GenBank/DDBJ databases">
        <authorList>
            <consortium name="DOE Joint Genome Institute"/>
            <person name="Haridas S."/>
            <person name="Albert R."/>
            <person name="Binder M."/>
            <person name="Bloem J."/>
            <person name="Labutti K."/>
            <person name="Salamov A."/>
            <person name="Andreopoulos B."/>
            <person name="Baker S.E."/>
            <person name="Barry K."/>
            <person name="Bills G."/>
            <person name="Bluhm B.H."/>
            <person name="Cannon C."/>
            <person name="Castanera R."/>
            <person name="Culley D.E."/>
            <person name="Daum C."/>
            <person name="Ezra D."/>
            <person name="Gonzalez J.B."/>
            <person name="Henrissat B."/>
            <person name="Kuo A."/>
            <person name="Liang C."/>
            <person name="Lipzen A."/>
            <person name="Lutzoni F."/>
            <person name="Magnuson J."/>
            <person name="Mondo S."/>
            <person name="Nolan M."/>
            <person name="Ohm R."/>
            <person name="Pangilinan J."/>
            <person name="Park H.-J.H."/>
            <person name="Ramirez L."/>
            <person name="Alfaro M."/>
            <person name="Sun H."/>
            <person name="Tritt A."/>
            <person name="Yoshinaga Y."/>
            <person name="Zwiers L.-H.L."/>
            <person name="Turgeon B.G."/>
            <person name="Goodwin S.B."/>
            <person name="Spatafora J.W."/>
            <person name="Crous P.W."/>
            <person name="Grigoriev I.V."/>
        </authorList>
    </citation>
    <scope>NUCLEOTIDE SEQUENCE [LARGE SCALE GENOMIC DNA]</scope>
    <source>
        <strain evidence="2 3">CBS 611.86</strain>
    </source>
</reference>
<feature type="compositionally biased region" description="Basic and acidic residues" evidence="1">
    <location>
        <begin position="33"/>
        <end position="44"/>
    </location>
</feature>